<dbReference type="GO" id="GO:0008270">
    <property type="term" value="F:zinc ion binding"/>
    <property type="evidence" value="ECO:0007669"/>
    <property type="project" value="UniProtKB-KW"/>
</dbReference>
<dbReference type="Pfam" id="PF00400">
    <property type="entry name" value="WD40"/>
    <property type="match status" value="4"/>
</dbReference>
<proteinExistence type="predicted"/>
<name>D8RSS4_SELML</name>
<dbReference type="Gene3D" id="2.130.10.10">
    <property type="entry name" value="YVTN repeat-like/Quinoprotein amine dehydrogenase"/>
    <property type="match status" value="1"/>
</dbReference>
<dbReference type="PROSITE" id="PS00518">
    <property type="entry name" value="ZF_RING_1"/>
    <property type="match status" value="1"/>
</dbReference>
<accession>D8RSS4</accession>
<dbReference type="CDD" id="cd16504">
    <property type="entry name" value="RING-HC_COP1"/>
    <property type="match status" value="1"/>
</dbReference>
<keyword evidence="3" id="KW-0677">Repeat</keyword>
<protein>
    <submittedName>
        <fullName evidence="11">Uncharacterized protein COP1L2-2</fullName>
    </submittedName>
</protein>
<dbReference type="SMART" id="SM00184">
    <property type="entry name" value="RING"/>
    <property type="match status" value="1"/>
</dbReference>
<dbReference type="InterPro" id="IPR015943">
    <property type="entry name" value="WD40/YVTN_repeat-like_dom_sf"/>
</dbReference>
<dbReference type="Pfam" id="PF13923">
    <property type="entry name" value="zf-C3HC4_2"/>
    <property type="match status" value="1"/>
</dbReference>
<dbReference type="InterPro" id="IPR036322">
    <property type="entry name" value="WD40_repeat_dom_sf"/>
</dbReference>
<dbReference type="HOGENOM" id="CLU_006994_2_1_1"/>
<dbReference type="PROSITE" id="PS50089">
    <property type="entry name" value="ZF_RING_2"/>
    <property type="match status" value="1"/>
</dbReference>
<dbReference type="InterPro" id="IPR001680">
    <property type="entry name" value="WD40_rpt"/>
</dbReference>
<keyword evidence="2" id="KW-0479">Metal-binding</keyword>
<evidence type="ECO:0000313" key="12">
    <source>
        <dbReference type="Proteomes" id="UP000001514"/>
    </source>
</evidence>
<dbReference type="InterPro" id="IPR020472">
    <property type="entry name" value="WD40_PAC1"/>
</dbReference>
<keyword evidence="5" id="KW-0862">Zinc</keyword>
<evidence type="ECO:0000256" key="1">
    <source>
        <dbReference type="ARBA" id="ARBA00022574"/>
    </source>
</evidence>
<dbReference type="InParanoid" id="D8RSS4"/>
<dbReference type="Gramene" id="EFJ24914">
    <property type="protein sequence ID" value="EFJ24914"/>
    <property type="gene ID" value="SELMODRAFT_451299"/>
</dbReference>
<dbReference type="STRING" id="88036.D8RSS4"/>
<keyword evidence="4 6" id="KW-0863">Zinc-finger</keyword>
<dbReference type="PROSITE" id="PS50082">
    <property type="entry name" value="WD_REPEATS_2"/>
    <property type="match status" value="2"/>
</dbReference>
<evidence type="ECO:0000256" key="8">
    <source>
        <dbReference type="SAM" id="Coils"/>
    </source>
</evidence>
<evidence type="ECO:0000256" key="3">
    <source>
        <dbReference type="ARBA" id="ARBA00022737"/>
    </source>
</evidence>
<evidence type="ECO:0000256" key="4">
    <source>
        <dbReference type="ARBA" id="ARBA00022771"/>
    </source>
</evidence>
<feature type="repeat" description="WD" evidence="7">
    <location>
        <begin position="496"/>
        <end position="536"/>
    </location>
</feature>
<dbReference type="EMBL" id="GL377588">
    <property type="protein sequence ID" value="EFJ24914.1"/>
    <property type="molecule type" value="Genomic_DNA"/>
</dbReference>
<feature type="repeat" description="WD" evidence="7">
    <location>
        <begin position="410"/>
        <end position="452"/>
    </location>
</feature>
<evidence type="ECO:0000259" key="10">
    <source>
        <dbReference type="PROSITE" id="PS50089"/>
    </source>
</evidence>
<keyword evidence="1 7" id="KW-0853">WD repeat</keyword>
<feature type="region of interest" description="Disordered" evidence="9">
    <location>
        <begin position="1"/>
        <end position="43"/>
    </location>
</feature>
<dbReference type="SMART" id="SM00320">
    <property type="entry name" value="WD40"/>
    <property type="match status" value="6"/>
</dbReference>
<dbReference type="KEGG" id="smo:SELMODRAFT_451299"/>
<evidence type="ECO:0000256" key="9">
    <source>
        <dbReference type="SAM" id="MobiDB-lite"/>
    </source>
</evidence>
<feature type="compositionally biased region" description="Pro residues" evidence="9">
    <location>
        <begin position="27"/>
        <end position="42"/>
    </location>
</feature>
<dbReference type="InterPro" id="IPR017907">
    <property type="entry name" value="Znf_RING_CS"/>
</dbReference>
<gene>
    <name evidence="11" type="primary">COP1L2-2</name>
    <name evidence="11" type="ORF">SELMODRAFT_451299</name>
</gene>
<dbReference type="PRINTS" id="PR00320">
    <property type="entry name" value="GPROTEINBRPT"/>
</dbReference>
<reference evidence="11 12" key="1">
    <citation type="journal article" date="2011" name="Science">
        <title>The Selaginella genome identifies genetic changes associated with the evolution of vascular plants.</title>
        <authorList>
            <person name="Banks J.A."/>
            <person name="Nishiyama T."/>
            <person name="Hasebe M."/>
            <person name="Bowman J.L."/>
            <person name="Gribskov M."/>
            <person name="dePamphilis C."/>
            <person name="Albert V.A."/>
            <person name="Aono N."/>
            <person name="Aoyama T."/>
            <person name="Ambrose B.A."/>
            <person name="Ashton N.W."/>
            <person name="Axtell M.J."/>
            <person name="Barker E."/>
            <person name="Barker M.S."/>
            <person name="Bennetzen J.L."/>
            <person name="Bonawitz N.D."/>
            <person name="Chapple C."/>
            <person name="Cheng C."/>
            <person name="Correa L.G."/>
            <person name="Dacre M."/>
            <person name="DeBarry J."/>
            <person name="Dreyer I."/>
            <person name="Elias M."/>
            <person name="Engstrom E.M."/>
            <person name="Estelle M."/>
            <person name="Feng L."/>
            <person name="Finet C."/>
            <person name="Floyd S.K."/>
            <person name="Frommer W.B."/>
            <person name="Fujita T."/>
            <person name="Gramzow L."/>
            <person name="Gutensohn M."/>
            <person name="Harholt J."/>
            <person name="Hattori M."/>
            <person name="Heyl A."/>
            <person name="Hirai T."/>
            <person name="Hiwatashi Y."/>
            <person name="Ishikawa M."/>
            <person name="Iwata M."/>
            <person name="Karol K.G."/>
            <person name="Koehler B."/>
            <person name="Kolukisaoglu U."/>
            <person name="Kubo M."/>
            <person name="Kurata T."/>
            <person name="Lalonde S."/>
            <person name="Li K."/>
            <person name="Li Y."/>
            <person name="Litt A."/>
            <person name="Lyons E."/>
            <person name="Manning G."/>
            <person name="Maruyama T."/>
            <person name="Michael T.P."/>
            <person name="Mikami K."/>
            <person name="Miyazaki S."/>
            <person name="Morinaga S."/>
            <person name="Murata T."/>
            <person name="Mueller-Roeber B."/>
            <person name="Nelson D.R."/>
            <person name="Obara M."/>
            <person name="Oguri Y."/>
            <person name="Olmstead R.G."/>
            <person name="Onodera N."/>
            <person name="Petersen B.L."/>
            <person name="Pils B."/>
            <person name="Prigge M."/>
            <person name="Rensing S.A."/>
            <person name="Riano-Pachon D.M."/>
            <person name="Roberts A.W."/>
            <person name="Sato Y."/>
            <person name="Scheller H.V."/>
            <person name="Schulz B."/>
            <person name="Schulz C."/>
            <person name="Shakirov E.V."/>
            <person name="Shibagaki N."/>
            <person name="Shinohara N."/>
            <person name="Shippen D.E."/>
            <person name="Soerensen I."/>
            <person name="Sotooka R."/>
            <person name="Sugimoto N."/>
            <person name="Sugita M."/>
            <person name="Sumikawa N."/>
            <person name="Tanurdzic M."/>
            <person name="Theissen G."/>
            <person name="Ulvskov P."/>
            <person name="Wakazuki S."/>
            <person name="Weng J.K."/>
            <person name="Willats W.W."/>
            <person name="Wipf D."/>
            <person name="Wolf P.G."/>
            <person name="Yang L."/>
            <person name="Zimmer A.D."/>
            <person name="Zhu Q."/>
            <person name="Mitros T."/>
            <person name="Hellsten U."/>
            <person name="Loque D."/>
            <person name="Otillar R."/>
            <person name="Salamov A."/>
            <person name="Schmutz J."/>
            <person name="Shapiro H."/>
            <person name="Lindquist E."/>
            <person name="Lucas S."/>
            <person name="Rokhsar D."/>
            <person name="Grigoriev I.V."/>
        </authorList>
    </citation>
    <scope>NUCLEOTIDE SEQUENCE [LARGE SCALE GENOMIC DNA]</scope>
</reference>
<evidence type="ECO:0000256" key="2">
    <source>
        <dbReference type="ARBA" id="ARBA00022723"/>
    </source>
</evidence>
<dbReference type="PANTHER" id="PTHR44080">
    <property type="entry name" value="E3 UBIQUITIN-PROTEIN LIGASE COP1"/>
    <property type="match status" value="1"/>
</dbReference>
<dbReference type="SUPFAM" id="SSF57850">
    <property type="entry name" value="RING/U-box"/>
    <property type="match status" value="1"/>
</dbReference>
<dbReference type="eggNOG" id="KOG0297">
    <property type="taxonomic scope" value="Eukaryota"/>
</dbReference>
<dbReference type="InterPro" id="IPR042755">
    <property type="entry name" value="COP1"/>
</dbReference>
<dbReference type="GO" id="GO:0043161">
    <property type="term" value="P:proteasome-mediated ubiquitin-dependent protein catabolic process"/>
    <property type="evidence" value="ECO:0000318"/>
    <property type="project" value="GO_Central"/>
</dbReference>
<dbReference type="Proteomes" id="UP000001514">
    <property type="component" value="Unassembled WGS sequence"/>
</dbReference>
<evidence type="ECO:0000256" key="5">
    <source>
        <dbReference type="ARBA" id="ARBA00022833"/>
    </source>
</evidence>
<dbReference type="SUPFAM" id="SSF50978">
    <property type="entry name" value="WD40 repeat-like"/>
    <property type="match status" value="1"/>
</dbReference>
<dbReference type="Gene3D" id="3.30.40.10">
    <property type="entry name" value="Zinc/RING finger domain, C3HC4 (zinc finger)"/>
    <property type="match status" value="1"/>
</dbReference>
<dbReference type="InterPro" id="IPR013083">
    <property type="entry name" value="Znf_RING/FYVE/PHD"/>
</dbReference>
<evidence type="ECO:0000313" key="11">
    <source>
        <dbReference type="EMBL" id="EFJ24914.1"/>
    </source>
</evidence>
<dbReference type="PANTHER" id="PTHR44080:SF1">
    <property type="entry name" value="E3 UBIQUITIN-PROTEIN LIGASE COP1"/>
    <property type="match status" value="1"/>
</dbReference>
<sequence>MPKGETATIADDSDPGKSKSCQEDPSLAPPPRDPPHPSPPLPAVALADLEKDLSCPVCFQTLRDPFLTACGHSFCYSCVSTHLNGRNSCPCCSSYLTTKLMYPNVLLGKVVRELQTLKSLTRGSPTENLRVALQHGAHDMSLKEIDFLLNLLSDRKMKSQHREAEENMDYLLEFFHELKRRKQLELDKVKEDMRALKNDLLSLRQERSQLQQQKKSYLTAFSGAKMSASSTSSGISQNSVAKLLQPTPKRRKAMVLIEQYDLFREIYIDEIRRCQSRGSYGSGLDTFRSVVSGFCRYRYDFSMYLKAFQELTMLQKTTCIIGNSIRSLDFDPGDEFFVTASVSGYLRVFEFPKAVRWSLVVWNPSLELQTGKKLSCVSWDKFSKSCVATSDYDGIIKIWDISACQNTVNYDEHERRIWSVDFSPMEPSRLVSGGDDGKVKLWSKELKTSVLTVEVKANICSVTFNPISSNLVGAGSADHCIYYYDLRQTKCPLHLFKGHEKAVSYVKFTPSNEMVSASTDGTLRLWSLESWNTVSILQVYRGHTNEKNFVGLSVTSDYIACGSETNEVYVYHKVSPVMFQGIPKPALSHLFARKDAADDDTRPFVSAVCWRRSDSHTMLAASSQGEIRALMLAS</sequence>
<organism evidence="12">
    <name type="scientific">Selaginella moellendorffii</name>
    <name type="common">Spikemoss</name>
    <dbReference type="NCBI Taxonomy" id="88036"/>
    <lineage>
        <taxon>Eukaryota</taxon>
        <taxon>Viridiplantae</taxon>
        <taxon>Streptophyta</taxon>
        <taxon>Embryophyta</taxon>
        <taxon>Tracheophyta</taxon>
        <taxon>Lycopodiopsida</taxon>
        <taxon>Selaginellales</taxon>
        <taxon>Selaginellaceae</taxon>
        <taxon>Selaginella</taxon>
    </lineage>
</organism>
<evidence type="ECO:0000256" key="6">
    <source>
        <dbReference type="PROSITE-ProRule" id="PRU00175"/>
    </source>
</evidence>
<dbReference type="InterPro" id="IPR001841">
    <property type="entry name" value="Znf_RING"/>
</dbReference>
<dbReference type="PROSITE" id="PS50294">
    <property type="entry name" value="WD_REPEATS_REGION"/>
    <property type="match status" value="2"/>
</dbReference>
<feature type="domain" description="RING-type" evidence="10">
    <location>
        <begin position="55"/>
        <end position="93"/>
    </location>
</feature>
<dbReference type="AlphaFoldDB" id="D8RSS4"/>
<feature type="coiled-coil region" evidence="8">
    <location>
        <begin position="179"/>
        <end position="220"/>
    </location>
</feature>
<dbReference type="GO" id="GO:0061630">
    <property type="term" value="F:ubiquitin protein ligase activity"/>
    <property type="evidence" value="ECO:0000318"/>
    <property type="project" value="GO_Central"/>
</dbReference>
<keyword evidence="12" id="KW-1185">Reference proteome</keyword>
<keyword evidence="8" id="KW-0175">Coiled coil</keyword>
<evidence type="ECO:0000256" key="7">
    <source>
        <dbReference type="PROSITE-ProRule" id="PRU00221"/>
    </source>
</evidence>